<dbReference type="GO" id="GO:0046872">
    <property type="term" value="F:metal ion binding"/>
    <property type="evidence" value="ECO:0007669"/>
    <property type="project" value="UniProtKB-KW"/>
</dbReference>
<evidence type="ECO:0000256" key="17">
    <source>
        <dbReference type="ARBA" id="ARBA00078074"/>
    </source>
</evidence>
<dbReference type="STRING" id="1561.NPD11_123"/>
<keyword evidence="19" id="KW-0224">Dipeptidase</keyword>
<dbReference type="InterPro" id="IPR011650">
    <property type="entry name" value="Peptidase_M20_dimer"/>
</dbReference>
<dbReference type="SUPFAM" id="SSF53187">
    <property type="entry name" value="Zn-dependent exopeptidases"/>
    <property type="match status" value="1"/>
</dbReference>
<dbReference type="EC" id="3.4.13.18" evidence="10"/>
<proteinExistence type="inferred from homology"/>
<dbReference type="PANTHER" id="PTHR43501:SF1">
    <property type="entry name" value="CYTOSOL NON-SPECIFIC DIPEPTIDASE"/>
    <property type="match status" value="1"/>
</dbReference>
<dbReference type="eggNOG" id="COG2195">
    <property type="taxonomic scope" value="Bacteria"/>
</dbReference>
<dbReference type="GO" id="GO:0005829">
    <property type="term" value="C:cytosol"/>
    <property type="evidence" value="ECO:0007669"/>
    <property type="project" value="TreeGrafter"/>
</dbReference>
<evidence type="ECO:0000256" key="7">
    <source>
        <dbReference type="ARBA" id="ARBA00023049"/>
    </source>
</evidence>
<keyword evidence="5 19" id="KW-0378">Hydrolase</keyword>
<accession>A0A0A7FWR4</accession>
<dbReference type="PRINTS" id="PR00934">
    <property type="entry name" value="XHISDIPTASE"/>
</dbReference>
<keyword evidence="4" id="KW-0479">Metal-binding</keyword>
<evidence type="ECO:0000256" key="3">
    <source>
        <dbReference type="ARBA" id="ARBA00022670"/>
    </source>
</evidence>
<organism evidence="19 20">
    <name type="scientific">Clostridium baratii str. Sullivan</name>
    <dbReference type="NCBI Taxonomy" id="1415775"/>
    <lineage>
        <taxon>Bacteria</taxon>
        <taxon>Bacillati</taxon>
        <taxon>Bacillota</taxon>
        <taxon>Clostridia</taxon>
        <taxon>Eubacteriales</taxon>
        <taxon>Clostridiaceae</taxon>
        <taxon>Clostridium</taxon>
    </lineage>
</organism>
<comment type="cofactor">
    <cofactor evidence="1">
        <name>Co(2+)</name>
        <dbReference type="ChEBI" id="CHEBI:48828"/>
    </cofactor>
</comment>
<dbReference type="AlphaFoldDB" id="A0A0A7FWR4"/>
<dbReference type="Gene3D" id="3.40.630.10">
    <property type="entry name" value="Zn peptidases"/>
    <property type="match status" value="2"/>
</dbReference>
<evidence type="ECO:0000256" key="16">
    <source>
        <dbReference type="ARBA" id="ARBA00077688"/>
    </source>
</evidence>
<comment type="cofactor">
    <cofactor evidence="2">
        <name>Zn(2+)</name>
        <dbReference type="ChEBI" id="CHEBI:29105"/>
    </cofactor>
</comment>
<evidence type="ECO:0000256" key="5">
    <source>
        <dbReference type="ARBA" id="ARBA00022801"/>
    </source>
</evidence>
<comment type="similarity">
    <text evidence="12">Belongs to the peptidase M20C family.</text>
</comment>
<evidence type="ECO:0000313" key="19">
    <source>
        <dbReference type="EMBL" id="AIY83340.1"/>
    </source>
</evidence>
<evidence type="ECO:0000256" key="1">
    <source>
        <dbReference type="ARBA" id="ARBA00001941"/>
    </source>
</evidence>
<feature type="domain" description="Peptidase M20 dimerisation" evidence="18">
    <location>
        <begin position="207"/>
        <end position="289"/>
    </location>
</feature>
<reference evidence="19 20" key="1">
    <citation type="journal article" date="2015" name="Infect. Genet. Evol.">
        <title>Genomic sequences of six botulinum neurotoxin-producing strains representing three clostridial species illustrate the mobility and diversity of botulinum neurotoxin genes.</title>
        <authorList>
            <person name="Smith T.J."/>
            <person name="Hill K.K."/>
            <person name="Xie G."/>
            <person name="Foley B.T."/>
            <person name="Williamson C.H."/>
            <person name="Foster J.T."/>
            <person name="Johnson S.L."/>
            <person name="Chertkov O."/>
            <person name="Teshima H."/>
            <person name="Gibbons H.S."/>
            <person name="Johnsky L.A."/>
            <person name="Karavis M.A."/>
            <person name="Smith L.A."/>
        </authorList>
    </citation>
    <scope>NUCLEOTIDE SEQUENCE [LARGE SCALE GENOMIC DNA]</scope>
    <source>
        <strain evidence="19">Sullivan</strain>
    </source>
</reference>
<evidence type="ECO:0000256" key="2">
    <source>
        <dbReference type="ARBA" id="ARBA00001947"/>
    </source>
</evidence>
<keyword evidence="7" id="KW-0482">Metalloprotease</keyword>
<dbReference type="FunFam" id="3.40.630.10:FF:000015">
    <property type="entry name" value="Aminoacyl-histidine dipeptidase PepD"/>
    <property type="match status" value="1"/>
</dbReference>
<dbReference type="GO" id="GO:0070573">
    <property type="term" value="F:metallodipeptidase activity"/>
    <property type="evidence" value="ECO:0007669"/>
    <property type="project" value="TreeGrafter"/>
</dbReference>
<evidence type="ECO:0000256" key="10">
    <source>
        <dbReference type="ARBA" id="ARBA00038976"/>
    </source>
</evidence>
<evidence type="ECO:0000256" key="14">
    <source>
        <dbReference type="ARBA" id="ARBA00075285"/>
    </source>
</evidence>
<evidence type="ECO:0000256" key="12">
    <source>
        <dbReference type="ARBA" id="ARBA00061423"/>
    </source>
</evidence>
<dbReference type="Pfam" id="PF07687">
    <property type="entry name" value="M20_dimer"/>
    <property type="match status" value="1"/>
</dbReference>
<dbReference type="PANTHER" id="PTHR43501">
    <property type="entry name" value="CYTOSOL NON-SPECIFIC DIPEPTIDASE"/>
    <property type="match status" value="1"/>
</dbReference>
<comment type="catalytic activity">
    <reaction evidence="9">
        <text>Hydrolysis of dipeptides, preferentially hydrophobic dipeptides including prolyl amino acids.</text>
        <dbReference type="EC" id="3.4.13.18"/>
    </reaction>
</comment>
<keyword evidence="3" id="KW-0645">Protease</keyword>
<gene>
    <name evidence="19" type="primary">pepD</name>
    <name evidence="19" type="ORF">U729_2904</name>
</gene>
<evidence type="ECO:0000256" key="8">
    <source>
        <dbReference type="ARBA" id="ARBA00023285"/>
    </source>
</evidence>
<dbReference type="OrthoDB" id="9773892at2"/>
<dbReference type="NCBIfam" id="TIGR01893">
    <property type="entry name" value="aa-his-dipept"/>
    <property type="match status" value="1"/>
</dbReference>
<dbReference type="InterPro" id="IPR002933">
    <property type="entry name" value="Peptidase_M20"/>
</dbReference>
<keyword evidence="6" id="KW-0862">Zinc</keyword>
<evidence type="ECO:0000256" key="6">
    <source>
        <dbReference type="ARBA" id="ARBA00022833"/>
    </source>
</evidence>
<keyword evidence="20" id="KW-1185">Reference proteome</keyword>
<evidence type="ECO:0000256" key="11">
    <source>
        <dbReference type="ARBA" id="ARBA00044252"/>
    </source>
</evidence>
<evidence type="ECO:0000256" key="4">
    <source>
        <dbReference type="ARBA" id="ARBA00022723"/>
    </source>
</evidence>
<dbReference type="KEGG" id="cbv:U729_2904"/>
<dbReference type="InterPro" id="IPR001160">
    <property type="entry name" value="Peptidase_M20C"/>
</dbReference>
<dbReference type="EMBL" id="CP006905">
    <property type="protein sequence ID" value="AIY83340.1"/>
    <property type="molecule type" value="Genomic_DNA"/>
</dbReference>
<dbReference type="FunFam" id="3.40.630.10:FF:000072">
    <property type="entry name" value="Aminoacyl-histidine dipeptidase"/>
    <property type="match status" value="1"/>
</dbReference>
<dbReference type="Proteomes" id="UP000030635">
    <property type="component" value="Chromosome"/>
</dbReference>
<evidence type="ECO:0000256" key="15">
    <source>
        <dbReference type="ARBA" id="ARBA00076004"/>
    </source>
</evidence>
<dbReference type="PIRSF" id="PIRSF016599">
    <property type="entry name" value="Xaa-His_dipept"/>
    <property type="match status" value="1"/>
</dbReference>
<keyword evidence="8" id="KW-0170">Cobalt</keyword>
<dbReference type="CDD" id="cd03890">
    <property type="entry name" value="M20_pepD"/>
    <property type="match status" value="1"/>
</dbReference>
<name>A0A0A7FWR4_9CLOT</name>
<evidence type="ECO:0000256" key="13">
    <source>
        <dbReference type="ARBA" id="ARBA00071271"/>
    </source>
</evidence>
<evidence type="ECO:0000259" key="18">
    <source>
        <dbReference type="Pfam" id="PF07687"/>
    </source>
</evidence>
<dbReference type="HOGENOM" id="CLU_028526_0_0_9"/>
<dbReference type="GO" id="GO:0006508">
    <property type="term" value="P:proteolysis"/>
    <property type="evidence" value="ECO:0007669"/>
    <property type="project" value="UniProtKB-KW"/>
</dbReference>
<evidence type="ECO:0000313" key="20">
    <source>
        <dbReference type="Proteomes" id="UP000030635"/>
    </source>
</evidence>
<protein>
    <recommendedName>
        <fullName evidence="13">Cytosol non-specific dipeptidase</fullName>
        <ecNumber evidence="10">3.4.13.18</ecNumber>
    </recommendedName>
    <alternativeName>
        <fullName evidence="16">Aminoacyl-histidine dipeptidase</fullName>
    </alternativeName>
    <alternativeName>
        <fullName evidence="15">Beta-alanyl-histidine dipeptidase</fullName>
    </alternativeName>
    <alternativeName>
        <fullName evidence="14">Carnosinase</fullName>
    </alternativeName>
    <alternativeName>
        <fullName evidence="11">Peptidase D</fullName>
    </alternativeName>
    <alternativeName>
        <fullName evidence="17">Xaa-His dipeptidase</fullName>
    </alternativeName>
</protein>
<sequence length="484" mass="53982">MSVCENLEPKKVFHYFEEITKIPHGSHNEKEISDYLVDFAKKRNLEVIQDEALNVIIRKPATKGYENAAPVIIQGHMDMVCEKTSGSNHDFKKDPLKLRIDGDYLYATDTTLGADDGIAVAYALAILDSNDIDHPALEVVFTTCEEVSMDGAEKLNTKNLKGKILLNIDSEVEGQFLTGCAGGINTKTSFEKDLEDVKGKCITLSINGLLGGHSGIEINKQRGNANKLMGRVLYEIRNSITFNLVKINGGTKHNAIPKECTAVISVIDEKDIKKIEEIASKMEKDFKNEFRVSDPDVSLKVSECNCSNINKQLTDSKTNDLVNFLISVPNGVQNMSLDIKGLVQTSLNLAIVETNEKDIEITISIRSSIKSLKYEVFDTLSAIASMSHATIEKISEYPEWQYDPNSKIRELCLDIYKKMFNKDTEVTAIHAGLECGLFKETMEDTDMISFGPDIFDAHSTNEHLGISSAKRIYEFLLEVLKEMK</sequence>
<dbReference type="RefSeq" id="WP_039316237.1">
    <property type="nucleotide sequence ID" value="NZ_CP006905.1"/>
</dbReference>
<evidence type="ECO:0000256" key="9">
    <source>
        <dbReference type="ARBA" id="ARBA00036421"/>
    </source>
</evidence>
<dbReference type="Pfam" id="PF01546">
    <property type="entry name" value="Peptidase_M20"/>
    <property type="match status" value="1"/>
</dbReference>